<evidence type="ECO:0000256" key="3">
    <source>
        <dbReference type="ARBA" id="ARBA00022448"/>
    </source>
</evidence>
<dbReference type="InterPro" id="IPR006059">
    <property type="entry name" value="SBP"/>
</dbReference>
<protein>
    <submittedName>
        <fullName evidence="6">ABC transporter substrate-binding protein</fullName>
    </submittedName>
</protein>
<proteinExistence type="inferred from homology"/>
<dbReference type="Gene3D" id="3.40.190.10">
    <property type="entry name" value="Periplasmic binding protein-like II"/>
    <property type="match status" value="2"/>
</dbReference>
<evidence type="ECO:0000256" key="5">
    <source>
        <dbReference type="ARBA" id="ARBA00022764"/>
    </source>
</evidence>
<keyword evidence="4" id="KW-0732">Signal</keyword>
<name>A0A7V7TXC3_9HYPH</name>
<organism evidence="6 7">
    <name type="scientific">Plantimonas leprariae</name>
    <dbReference type="NCBI Taxonomy" id="2615207"/>
    <lineage>
        <taxon>Bacteria</taxon>
        <taxon>Pseudomonadati</taxon>
        <taxon>Pseudomonadota</taxon>
        <taxon>Alphaproteobacteria</taxon>
        <taxon>Hyphomicrobiales</taxon>
        <taxon>Aurantimonadaceae</taxon>
        <taxon>Plantimonas</taxon>
    </lineage>
</organism>
<keyword evidence="3" id="KW-0813">Transport</keyword>
<dbReference type="GO" id="GO:0042597">
    <property type="term" value="C:periplasmic space"/>
    <property type="evidence" value="ECO:0007669"/>
    <property type="project" value="UniProtKB-SubCell"/>
</dbReference>
<evidence type="ECO:0000313" key="6">
    <source>
        <dbReference type="EMBL" id="KAB0680943.1"/>
    </source>
</evidence>
<keyword evidence="7" id="KW-1185">Reference proteome</keyword>
<dbReference type="Proteomes" id="UP000432089">
    <property type="component" value="Unassembled WGS sequence"/>
</dbReference>
<dbReference type="AlphaFoldDB" id="A0A7V7TXC3"/>
<dbReference type="EMBL" id="VZDO01000004">
    <property type="protein sequence ID" value="KAB0680943.1"/>
    <property type="molecule type" value="Genomic_DNA"/>
</dbReference>
<evidence type="ECO:0000256" key="1">
    <source>
        <dbReference type="ARBA" id="ARBA00004418"/>
    </source>
</evidence>
<dbReference type="PANTHER" id="PTHR43649">
    <property type="entry name" value="ARABINOSE-BINDING PROTEIN-RELATED"/>
    <property type="match status" value="1"/>
</dbReference>
<comment type="similarity">
    <text evidence="2">Belongs to the bacterial solute-binding protein 1 family.</text>
</comment>
<sequence>MLIGISAAATAPAVHADEVAVASGSVGTDIAELQAAGERFKAKTGHTLMVVTLPASTTDQFGQYRLWLAAGNADIDVYRTDVIWAPQLAEYFVDLKPLMGDLVSKHIPAVIESQTVDGKLVAMPTWADASALYYRKDLLDKYGKQPPKTWDELTSTAKEIQEKERAGGASDLWGFVFQGAPYEGLTCDALEWVASFGGGKIVEPDGTISINNPKTAAALEMAKGWIGTVSPPGSLSYKEEDARGVWQTGKAVFMRNWPYAYSLGNGGDSAIKGKFDVAPLPGAEGGASVSTLGGWNVALSKYSKHQDAAVEFIKFWTSDEEQKYRAIQNTRLPTIPALYDDAEIKEKQPLIARWKDVFAAAVPRPSAPTKAKYNEVSSEFWTAVNNTLAGNGTADSNLKRLEARLKRLKGRAW</sequence>
<dbReference type="RefSeq" id="WP_150969137.1">
    <property type="nucleotide sequence ID" value="NZ_VZDO01000004.1"/>
</dbReference>
<evidence type="ECO:0000256" key="4">
    <source>
        <dbReference type="ARBA" id="ARBA00022729"/>
    </source>
</evidence>
<reference evidence="6 7" key="1">
    <citation type="submission" date="2019-09" db="EMBL/GenBank/DDBJ databases">
        <title>YIM 132180 draft genome.</title>
        <authorList>
            <person name="Zhang K."/>
        </authorList>
    </citation>
    <scope>NUCLEOTIDE SEQUENCE [LARGE SCALE GENOMIC DNA]</scope>
    <source>
        <strain evidence="6 7">YIM 132180</strain>
    </source>
</reference>
<dbReference type="SUPFAM" id="SSF53850">
    <property type="entry name" value="Periplasmic binding protein-like II"/>
    <property type="match status" value="1"/>
</dbReference>
<dbReference type="CDD" id="cd14750">
    <property type="entry name" value="PBP2_TMBP"/>
    <property type="match status" value="1"/>
</dbReference>
<gene>
    <name evidence="6" type="ORF">F6X38_07015</name>
</gene>
<dbReference type="InterPro" id="IPR050490">
    <property type="entry name" value="Bact_solute-bd_prot1"/>
</dbReference>
<comment type="caution">
    <text evidence="6">The sequence shown here is derived from an EMBL/GenBank/DDBJ whole genome shotgun (WGS) entry which is preliminary data.</text>
</comment>
<keyword evidence="5" id="KW-0574">Periplasm</keyword>
<evidence type="ECO:0000313" key="7">
    <source>
        <dbReference type="Proteomes" id="UP000432089"/>
    </source>
</evidence>
<accession>A0A7V7TXC3</accession>
<dbReference type="PANTHER" id="PTHR43649:SF34">
    <property type="entry name" value="ABC TRANSPORTER PERIPLASMIC-BINDING PROTEIN YCJN-RELATED"/>
    <property type="match status" value="1"/>
</dbReference>
<comment type="subcellular location">
    <subcellularLocation>
        <location evidence="1">Periplasm</location>
    </subcellularLocation>
</comment>
<evidence type="ECO:0000256" key="2">
    <source>
        <dbReference type="ARBA" id="ARBA00008520"/>
    </source>
</evidence>
<dbReference type="Pfam" id="PF01547">
    <property type="entry name" value="SBP_bac_1"/>
    <property type="match status" value="1"/>
</dbReference>